<reference evidence="1 2" key="1">
    <citation type="submission" date="2018-10" db="EMBL/GenBank/DDBJ databases">
        <title>Paraburkholderia sp. 7MK8-2, isolated from soil.</title>
        <authorList>
            <person name="Gao Z.-H."/>
            <person name="Qiu L.-H."/>
        </authorList>
    </citation>
    <scope>NUCLEOTIDE SEQUENCE [LARGE SCALE GENOMIC DNA]</scope>
    <source>
        <strain evidence="1 2">7MK8-2</strain>
    </source>
</reference>
<evidence type="ECO:0000313" key="1">
    <source>
        <dbReference type="EMBL" id="RKP44405.1"/>
    </source>
</evidence>
<dbReference type="AlphaFoldDB" id="A0A494X105"/>
<gene>
    <name evidence="1" type="ORF">D7S89_23090</name>
</gene>
<evidence type="ECO:0000313" key="2">
    <source>
        <dbReference type="Proteomes" id="UP000280434"/>
    </source>
</evidence>
<organism evidence="1 2">
    <name type="scientific">Trinickia fusca</name>
    <dbReference type="NCBI Taxonomy" id="2419777"/>
    <lineage>
        <taxon>Bacteria</taxon>
        <taxon>Pseudomonadati</taxon>
        <taxon>Pseudomonadota</taxon>
        <taxon>Betaproteobacteria</taxon>
        <taxon>Burkholderiales</taxon>
        <taxon>Burkholderiaceae</taxon>
        <taxon>Trinickia</taxon>
    </lineage>
</organism>
<proteinExistence type="predicted"/>
<sequence>MRKVLIGLSVAALVIFVVMGFGVTRLASIVTGMPLDMEPERVSHFDPNAIPAGVRKDLPPITDWDGKRDAFFYPDGKLKGRVVYMRFPQNYVSPIEGALPPRHSDSFVFGAIYPTMASIIDPAVVDKMQKGGGYLLDEQIDFEIGKVGWDYINSQVSWFFSDKDESSKHPAVKYESIPIPAGFRSPDCPGCHVLGMRKVTRYPGGAGGKNSSRLEVRDTYIEWNEGGNATRKMDCEVSQPRPICGIEIAAGKSNALYRLSIGFHLKYLGRLREMIEKVSGLVSSFVVKVC</sequence>
<comment type="caution">
    <text evidence="1">The sequence shown here is derived from an EMBL/GenBank/DDBJ whole genome shotgun (WGS) entry which is preliminary data.</text>
</comment>
<protein>
    <submittedName>
        <fullName evidence="1">Uncharacterized protein</fullName>
    </submittedName>
</protein>
<keyword evidence="2" id="KW-1185">Reference proteome</keyword>
<dbReference type="EMBL" id="RBZV01000013">
    <property type="protein sequence ID" value="RKP44405.1"/>
    <property type="molecule type" value="Genomic_DNA"/>
</dbReference>
<dbReference type="Proteomes" id="UP000280434">
    <property type="component" value="Unassembled WGS sequence"/>
</dbReference>
<dbReference type="RefSeq" id="WP_121281185.1">
    <property type="nucleotide sequence ID" value="NZ_RBZV01000013.1"/>
</dbReference>
<name>A0A494X105_9BURK</name>
<accession>A0A494X105</accession>